<keyword evidence="5" id="KW-1185">Reference proteome</keyword>
<name>A0A5C2S9V9_9APHY</name>
<dbReference type="OrthoDB" id="2535105at2759"/>
<dbReference type="Proteomes" id="UP000313359">
    <property type="component" value="Unassembled WGS sequence"/>
</dbReference>
<dbReference type="STRING" id="1328759.A0A5C2S9V9"/>
<dbReference type="EMBL" id="ML122265">
    <property type="protein sequence ID" value="RPD60603.1"/>
    <property type="molecule type" value="Genomic_DNA"/>
</dbReference>
<reference evidence="4" key="1">
    <citation type="journal article" date="2018" name="Genome Biol. Evol.">
        <title>Genomics and development of Lentinus tigrinus, a white-rot wood-decaying mushroom with dimorphic fruiting bodies.</title>
        <authorList>
            <person name="Wu B."/>
            <person name="Xu Z."/>
            <person name="Knudson A."/>
            <person name="Carlson A."/>
            <person name="Chen N."/>
            <person name="Kovaka S."/>
            <person name="LaButti K."/>
            <person name="Lipzen A."/>
            <person name="Pennachio C."/>
            <person name="Riley R."/>
            <person name="Schakwitz W."/>
            <person name="Umezawa K."/>
            <person name="Ohm R.A."/>
            <person name="Grigoriev I.V."/>
            <person name="Nagy L.G."/>
            <person name="Gibbons J."/>
            <person name="Hibbett D."/>
        </authorList>
    </citation>
    <scope>NUCLEOTIDE SEQUENCE [LARGE SCALE GENOMIC DNA]</scope>
    <source>
        <strain evidence="4">ALCF2SS1-6</strain>
    </source>
</reference>
<feature type="transmembrane region" description="Helical" evidence="2">
    <location>
        <begin position="55"/>
        <end position="80"/>
    </location>
</feature>
<protein>
    <recommendedName>
        <fullName evidence="3">DUF6534 domain-containing protein</fullName>
    </recommendedName>
</protein>
<dbReference type="InterPro" id="IPR045339">
    <property type="entry name" value="DUF6534"/>
</dbReference>
<evidence type="ECO:0000259" key="3">
    <source>
        <dbReference type="Pfam" id="PF20152"/>
    </source>
</evidence>
<evidence type="ECO:0000313" key="4">
    <source>
        <dbReference type="EMBL" id="RPD60603.1"/>
    </source>
</evidence>
<feature type="transmembrane region" description="Helical" evidence="2">
    <location>
        <begin position="238"/>
        <end position="259"/>
    </location>
</feature>
<feature type="domain" description="DUF6534" evidence="3">
    <location>
        <begin position="181"/>
        <end position="264"/>
    </location>
</feature>
<dbReference type="PANTHER" id="PTHR40465">
    <property type="entry name" value="CHROMOSOME 1, WHOLE GENOME SHOTGUN SEQUENCE"/>
    <property type="match status" value="1"/>
</dbReference>
<feature type="transmembrane region" description="Helical" evidence="2">
    <location>
        <begin position="100"/>
        <end position="119"/>
    </location>
</feature>
<keyword evidence="2" id="KW-1133">Transmembrane helix</keyword>
<dbReference type="AlphaFoldDB" id="A0A5C2S9V9"/>
<feature type="transmembrane region" description="Helical" evidence="2">
    <location>
        <begin position="172"/>
        <end position="192"/>
    </location>
</feature>
<feature type="region of interest" description="Disordered" evidence="1">
    <location>
        <begin position="324"/>
        <end position="357"/>
    </location>
</feature>
<feature type="transmembrane region" description="Helical" evidence="2">
    <location>
        <begin position="20"/>
        <end position="43"/>
    </location>
</feature>
<feature type="compositionally biased region" description="Polar residues" evidence="1">
    <location>
        <begin position="325"/>
        <end position="336"/>
    </location>
</feature>
<feature type="transmembrane region" description="Helical" evidence="2">
    <location>
        <begin position="212"/>
        <end position="232"/>
    </location>
</feature>
<keyword evidence="2" id="KW-0472">Membrane</keyword>
<sequence length="357" mass="39095">MATLNSTMNSLPPIPAMDNTYGALLLGTCGGLLVQGLIFHQLYQYFKCYPNDATYLKIWVSVVAALELITSAFTMHASYYYMVTNAFNPEVLLTKPPWSLTWNSIPGTAAAVFVEMFFCRRLWLVQRKFRPIAVVALLLDLTCFGCYAALVIMGSEMSNAADFLKNSYLASVGSGCIGLGDSMVTASLIYVLHTSRTGIKETSSMIDILIKYAVSTGLIISIFNVLIFATSVAYSESWIYVGISFPITKIYLTTFLVALNVRKSLMSSEILLKEQTVPMGSRFANAEVRDRFQADVSHISFRRPAETSTAMSSIKFATDDLGMTLQPTSHTESIPVTSGEMEGRDGGRAYAEGDNGA</sequence>
<organism evidence="4 5">
    <name type="scientific">Lentinus tigrinus ALCF2SS1-6</name>
    <dbReference type="NCBI Taxonomy" id="1328759"/>
    <lineage>
        <taxon>Eukaryota</taxon>
        <taxon>Fungi</taxon>
        <taxon>Dikarya</taxon>
        <taxon>Basidiomycota</taxon>
        <taxon>Agaricomycotina</taxon>
        <taxon>Agaricomycetes</taxon>
        <taxon>Polyporales</taxon>
        <taxon>Polyporaceae</taxon>
        <taxon>Lentinus</taxon>
    </lineage>
</organism>
<gene>
    <name evidence="4" type="ORF">L227DRAFT_611140</name>
</gene>
<evidence type="ECO:0000256" key="2">
    <source>
        <dbReference type="SAM" id="Phobius"/>
    </source>
</evidence>
<evidence type="ECO:0000313" key="5">
    <source>
        <dbReference type="Proteomes" id="UP000313359"/>
    </source>
</evidence>
<evidence type="ECO:0000256" key="1">
    <source>
        <dbReference type="SAM" id="MobiDB-lite"/>
    </source>
</evidence>
<keyword evidence="2" id="KW-0812">Transmembrane</keyword>
<feature type="transmembrane region" description="Helical" evidence="2">
    <location>
        <begin position="131"/>
        <end position="152"/>
    </location>
</feature>
<proteinExistence type="predicted"/>
<dbReference type="PANTHER" id="PTHR40465:SF1">
    <property type="entry name" value="DUF6534 DOMAIN-CONTAINING PROTEIN"/>
    <property type="match status" value="1"/>
</dbReference>
<dbReference type="Pfam" id="PF20152">
    <property type="entry name" value="DUF6534"/>
    <property type="match status" value="1"/>
</dbReference>
<accession>A0A5C2S9V9</accession>